<dbReference type="InterPro" id="IPR033254">
    <property type="entry name" value="Plant_FLA"/>
</dbReference>
<accession>A0AAP0RMK9</accession>
<dbReference type="GO" id="GO:0098552">
    <property type="term" value="C:side of membrane"/>
    <property type="evidence" value="ECO:0007669"/>
    <property type="project" value="UniProtKB-KW"/>
</dbReference>
<organism evidence="14 15">
    <name type="scientific">Liquidambar formosana</name>
    <name type="common">Formosan gum</name>
    <dbReference type="NCBI Taxonomy" id="63359"/>
    <lineage>
        <taxon>Eukaryota</taxon>
        <taxon>Viridiplantae</taxon>
        <taxon>Streptophyta</taxon>
        <taxon>Embryophyta</taxon>
        <taxon>Tracheophyta</taxon>
        <taxon>Spermatophyta</taxon>
        <taxon>Magnoliopsida</taxon>
        <taxon>eudicotyledons</taxon>
        <taxon>Gunneridae</taxon>
        <taxon>Pentapetalae</taxon>
        <taxon>Saxifragales</taxon>
        <taxon>Altingiaceae</taxon>
        <taxon>Liquidambar</taxon>
    </lineage>
</organism>
<dbReference type="InterPro" id="IPR000782">
    <property type="entry name" value="FAS1_domain"/>
</dbReference>
<evidence type="ECO:0000256" key="7">
    <source>
        <dbReference type="ARBA" id="ARBA00023136"/>
    </source>
</evidence>
<dbReference type="EMBL" id="JBBPBK010000007">
    <property type="protein sequence ID" value="KAK9281151.1"/>
    <property type="molecule type" value="Genomic_DNA"/>
</dbReference>
<dbReference type="Gene3D" id="2.30.180.10">
    <property type="entry name" value="FAS1 domain"/>
    <property type="match status" value="1"/>
</dbReference>
<evidence type="ECO:0000256" key="10">
    <source>
        <dbReference type="ARBA" id="ARBA00024686"/>
    </source>
</evidence>
<dbReference type="AlphaFoldDB" id="A0AAP0RMK9"/>
<feature type="compositionally biased region" description="Polar residues" evidence="11">
    <location>
        <begin position="225"/>
        <end position="244"/>
    </location>
</feature>
<feature type="compositionally biased region" description="Low complexity" evidence="11">
    <location>
        <begin position="247"/>
        <end position="278"/>
    </location>
</feature>
<protein>
    <recommendedName>
        <fullName evidence="13">FAS1 domain-containing protein</fullName>
    </recommendedName>
</protein>
<dbReference type="InterPro" id="IPR036378">
    <property type="entry name" value="FAS1_dom_sf"/>
</dbReference>
<comment type="subcellular location">
    <subcellularLocation>
        <location evidence="1">Cell membrane</location>
        <topology evidence="1">Lipid-anchor</topology>
        <topology evidence="1">GPI-anchor</topology>
    </subcellularLocation>
</comment>
<keyword evidence="4" id="KW-0336">GPI-anchor</keyword>
<evidence type="ECO:0000256" key="3">
    <source>
        <dbReference type="ARBA" id="ARBA00022475"/>
    </source>
</evidence>
<evidence type="ECO:0000313" key="15">
    <source>
        <dbReference type="Proteomes" id="UP001415857"/>
    </source>
</evidence>
<dbReference type="Proteomes" id="UP001415857">
    <property type="component" value="Unassembled WGS sequence"/>
</dbReference>
<feature type="signal peptide" evidence="12">
    <location>
        <begin position="1"/>
        <end position="20"/>
    </location>
</feature>
<evidence type="ECO:0000313" key="14">
    <source>
        <dbReference type="EMBL" id="KAK9281151.1"/>
    </source>
</evidence>
<dbReference type="PROSITE" id="PS50213">
    <property type="entry name" value="FAS1"/>
    <property type="match status" value="1"/>
</dbReference>
<proteinExistence type="inferred from homology"/>
<keyword evidence="5 12" id="KW-0732">Signal</keyword>
<evidence type="ECO:0000256" key="4">
    <source>
        <dbReference type="ARBA" id="ARBA00022622"/>
    </source>
</evidence>
<evidence type="ECO:0000259" key="13">
    <source>
        <dbReference type="PROSITE" id="PS50213"/>
    </source>
</evidence>
<dbReference type="PANTHER" id="PTHR32382:SF6">
    <property type="entry name" value="FASCICLIN-LIKE ARABINOGALACTAN PROTEIN 14"/>
    <property type="match status" value="1"/>
</dbReference>
<evidence type="ECO:0000256" key="11">
    <source>
        <dbReference type="SAM" id="MobiDB-lite"/>
    </source>
</evidence>
<feature type="region of interest" description="Disordered" evidence="11">
    <location>
        <begin position="174"/>
        <end position="302"/>
    </location>
</feature>
<keyword evidence="8" id="KW-0325">Glycoprotein</keyword>
<feature type="domain" description="FAS1" evidence="13">
    <location>
        <begin position="20"/>
        <end position="166"/>
    </location>
</feature>
<keyword evidence="15" id="KW-1185">Reference proteome</keyword>
<dbReference type="FunFam" id="2.30.180.10:FF:000015">
    <property type="entry name" value="Fasciclin-like arabinogalactan protein 3"/>
    <property type="match status" value="1"/>
</dbReference>
<keyword evidence="3" id="KW-1003">Cell membrane</keyword>
<gene>
    <name evidence="14" type="ORF">L1049_004045</name>
</gene>
<evidence type="ECO:0000256" key="8">
    <source>
        <dbReference type="ARBA" id="ARBA00023180"/>
    </source>
</evidence>
<keyword evidence="9" id="KW-0449">Lipoprotein</keyword>
<evidence type="ECO:0000256" key="5">
    <source>
        <dbReference type="ARBA" id="ARBA00022729"/>
    </source>
</evidence>
<feature type="chain" id="PRO_5042999565" description="FAS1 domain-containing protein" evidence="12">
    <location>
        <begin position="21"/>
        <end position="329"/>
    </location>
</feature>
<evidence type="ECO:0000256" key="2">
    <source>
        <dbReference type="ARBA" id="ARBA00007843"/>
    </source>
</evidence>
<evidence type="ECO:0000256" key="6">
    <source>
        <dbReference type="ARBA" id="ARBA00022974"/>
    </source>
</evidence>
<evidence type="ECO:0000256" key="12">
    <source>
        <dbReference type="SAM" id="SignalP"/>
    </source>
</evidence>
<dbReference type="PANTHER" id="PTHR32382">
    <property type="entry name" value="FASCICLIN-LIKE ARABINOGALACTAN PROTEIN"/>
    <property type="match status" value="1"/>
</dbReference>
<evidence type="ECO:0000256" key="9">
    <source>
        <dbReference type="ARBA" id="ARBA00023288"/>
    </source>
</evidence>
<keyword evidence="7" id="KW-0472">Membrane</keyword>
<dbReference type="SUPFAM" id="SSF82153">
    <property type="entry name" value="FAS1 domain"/>
    <property type="match status" value="1"/>
</dbReference>
<dbReference type="GO" id="GO:0005886">
    <property type="term" value="C:plasma membrane"/>
    <property type="evidence" value="ECO:0007669"/>
    <property type="project" value="UniProtKB-SubCell"/>
</dbReference>
<name>A0AAP0RMK9_LIQFO</name>
<evidence type="ECO:0000256" key="1">
    <source>
        <dbReference type="ARBA" id="ARBA00004609"/>
    </source>
</evidence>
<feature type="compositionally biased region" description="Low complexity" evidence="11">
    <location>
        <begin position="174"/>
        <end position="203"/>
    </location>
</feature>
<keyword evidence="6" id="KW-0654">Proteoglycan</keyword>
<sequence>MTFKHSLLLLFFFLFRSSTAFNITKLLGQYPDFSSYNDQLTQTQLAGEISSRQTITILAVDNTAMGSLSGKSTDAVKMILSLHVVLDYYDVPKLQKMSNKTSLLATLFQASGQATGQQGFLNVTDLSGAEVAFGSAVPGSSLGAKLVKAVVSQPFNVSVLQISSIVIPPGIGNSKSNSTPSTAPSATPSKSPSPATSVAPSTSGKAPAPSVAKTPSAAPPKSDSGETPSAAPSGNSSATPSDAPSINAGPPSDADAPSSDADAPDSDGNAPSVAKTPTGSPPSPSIASGPMTDAPAPEGKSAATPAAFGIHLAVLMMVAYSAWSLTSAI</sequence>
<comment type="similarity">
    <text evidence="2">Belongs to the fasciclin-like AGP family.</text>
</comment>
<comment type="function">
    <text evidence="10">May be a cell surface adhesion protein.</text>
</comment>
<reference evidence="14 15" key="1">
    <citation type="journal article" date="2024" name="Plant J.">
        <title>Genome sequences and population genomics reveal climatic adaptation and genomic divergence between two closely related sweetgum species.</title>
        <authorList>
            <person name="Xu W.Q."/>
            <person name="Ren C.Q."/>
            <person name="Zhang X.Y."/>
            <person name="Comes H.P."/>
            <person name="Liu X.H."/>
            <person name="Li Y.G."/>
            <person name="Kettle C.J."/>
            <person name="Jalonen R."/>
            <person name="Gaisberger H."/>
            <person name="Ma Y.Z."/>
            <person name="Qiu Y.X."/>
        </authorList>
    </citation>
    <scope>NUCLEOTIDE SEQUENCE [LARGE SCALE GENOMIC DNA]</scope>
    <source>
        <strain evidence="14">Hangzhou</strain>
    </source>
</reference>
<comment type="caution">
    <text evidence="14">The sequence shown here is derived from an EMBL/GenBank/DDBJ whole genome shotgun (WGS) entry which is preliminary data.</text>
</comment>